<feature type="compositionally biased region" description="Polar residues" evidence="1">
    <location>
        <begin position="491"/>
        <end position="513"/>
    </location>
</feature>
<reference evidence="4" key="1">
    <citation type="submission" date="2025-08" db="UniProtKB">
        <authorList>
            <consortium name="RefSeq"/>
        </authorList>
    </citation>
    <scope>IDENTIFICATION</scope>
    <source>
        <strain evidence="4">Airmid</strain>
    </source>
</reference>
<dbReference type="KEGG" id="dpte:113798060"/>
<feature type="compositionally biased region" description="Basic and acidic residues" evidence="1">
    <location>
        <begin position="596"/>
        <end position="614"/>
    </location>
</feature>
<feature type="compositionally biased region" description="Low complexity" evidence="1">
    <location>
        <begin position="941"/>
        <end position="960"/>
    </location>
</feature>
<feature type="transmembrane region" description="Helical" evidence="2">
    <location>
        <begin position="20"/>
        <end position="39"/>
    </location>
</feature>
<proteinExistence type="predicted"/>
<keyword evidence="3" id="KW-1185">Reference proteome</keyword>
<dbReference type="InParanoid" id="A0A6P6YGF1"/>
<feature type="region of interest" description="Disordered" evidence="1">
    <location>
        <begin position="566"/>
        <end position="666"/>
    </location>
</feature>
<feature type="region of interest" description="Disordered" evidence="1">
    <location>
        <begin position="448"/>
        <end position="553"/>
    </location>
</feature>
<feature type="region of interest" description="Disordered" evidence="1">
    <location>
        <begin position="930"/>
        <end position="963"/>
    </location>
</feature>
<feature type="compositionally biased region" description="Polar residues" evidence="1">
    <location>
        <begin position="531"/>
        <end position="542"/>
    </location>
</feature>
<feature type="compositionally biased region" description="Polar residues" evidence="1">
    <location>
        <begin position="452"/>
        <end position="466"/>
    </location>
</feature>
<evidence type="ECO:0000256" key="2">
    <source>
        <dbReference type="SAM" id="Phobius"/>
    </source>
</evidence>
<keyword evidence="2" id="KW-0472">Membrane</keyword>
<name>A0A6P6YGF1_DERPT</name>
<accession>A0A6P6YGF1</accession>
<evidence type="ECO:0000313" key="3">
    <source>
        <dbReference type="Proteomes" id="UP000515146"/>
    </source>
</evidence>
<evidence type="ECO:0000313" key="4">
    <source>
        <dbReference type="RefSeq" id="XP_027204345.1"/>
    </source>
</evidence>
<keyword evidence="2" id="KW-0812">Transmembrane</keyword>
<dbReference type="RefSeq" id="XP_027204345.1">
    <property type="nucleotide sequence ID" value="XM_027348544.1"/>
</dbReference>
<protein>
    <submittedName>
        <fullName evidence="4">WEB family protein At5g55860-like</fullName>
    </submittedName>
</protein>
<dbReference type="AlphaFoldDB" id="A0A6P6YGF1"/>
<feature type="compositionally biased region" description="Polar residues" evidence="1">
    <location>
        <begin position="620"/>
        <end position="633"/>
    </location>
</feature>
<dbReference type="Proteomes" id="UP000515146">
    <property type="component" value="Unplaced"/>
</dbReference>
<sequence length="989" mass="110935">MSNNACKKAVDEGSTEIWKYVLYVIGAAITTAISIYACVKGYKRLTITPEKKAMELYKQEKINQLYEAESIRNVYDKQVNNLDKKWYRNTSKQIKGDSNLESMTEVETEKKGFWKNVGEMFKKPWEKMKEARIKNKLKSGIDKEAKNKNFWDDFENDPSKYYSELSTEKVETKEKTVDAVMEKGRRNELIQTEARLQYEDIEKDNQVRLTEDKKYFENLAKMEQTDQTSVAERELTRLMNPRQKIENVKSDSLLSKVIVSLNQEQVDVHHKMLRTRNFGEFETMNQLDNWMKKLEETRTSMRNERRNDFSALLGSNLTIPDLNKGLAKTSEKSFESSELNLNQVDKNNGSLKTTQLKNINSNEEKTNIITDADVQTSEKPEQTSTSAVIAQKFQHSQPINQKTEKIYVEQETASSSVIDEGQDSEAIQVRNYTETTKKVLENVEFQNESKLKGSTSQKLDTISTNPEIADPVTEEKYATTNKHGQLLTPEVETTSDSGKQGTTEKQLQSTVSESKSKIPEEIPSANRFETDSTTSAQSSTKISESDKPSLKSAQIEQVMTETIDISSDVGQGSKSSLTRKLTKTIKKTVKNPESQNESKLEELKKDSISKKLEMDLGLEQETQGRNSQSAVSDSKSKTPVAIPSAKSSTKISESAKPSLKSAPKVKSTLDLMKQEAKGTELRSDSGLKSEIPTANLITENVEPIDKDAKLEQVITEAIDISSDVGEGSKSSLARKLTKTIKKFVKNPESQNEYKPEEPKADSISKKLEMDLGLEQETHARKSQSEVRDSKSKIPVAIPSAKSSEIDKLKSKTPIAISSAKSSEIGKLKSKIPVAIPSAKSSEIGEIKSKTPTPAASTKRTSVGQLMSRTFTPVTSTKIDKIETTEEKIKRLKETYLRLIERLPIEMIDEKSEFFTGQRSTGNSESLILENKTESSQEIKLQSQNQTQSSTSSSNTSTISTELNRTGRSIKQIISTTATQTNLPFPDLIQ</sequence>
<organism evidence="3 4">
    <name type="scientific">Dermatophagoides pteronyssinus</name>
    <name type="common">European house dust mite</name>
    <dbReference type="NCBI Taxonomy" id="6956"/>
    <lineage>
        <taxon>Eukaryota</taxon>
        <taxon>Metazoa</taxon>
        <taxon>Ecdysozoa</taxon>
        <taxon>Arthropoda</taxon>
        <taxon>Chelicerata</taxon>
        <taxon>Arachnida</taxon>
        <taxon>Acari</taxon>
        <taxon>Acariformes</taxon>
        <taxon>Sarcoptiformes</taxon>
        <taxon>Astigmata</taxon>
        <taxon>Psoroptidia</taxon>
        <taxon>Analgoidea</taxon>
        <taxon>Pyroglyphidae</taxon>
        <taxon>Dermatophagoidinae</taxon>
        <taxon>Dermatophagoides</taxon>
    </lineage>
</organism>
<feature type="compositionally biased region" description="Basic residues" evidence="1">
    <location>
        <begin position="580"/>
        <end position="589"/>
    </location>
</feature>
<gene>
    <name evidence="4" type="primary">LOC113798060</name>
</gene>
<keyword evidence="2" id="KW-1133">Transmembrane helix</keyword>
<evidence type="ECO:0000256" key="1">
    <source>
        <dbReference type="SAM" id="MobiDB-lite"/>
    </source>
</evidence>